<evidence type="ECO:0000313" key="3">
    <source>
        <dbReference type="Proteomes" id="UP000238730"/>
    </source>
</evidence>
<accession>A0A2S7VKS9</accession>
<feature type="transmembrane region" description="Helical" evidence="1">
    <location>
        <begin position="127"/>
        <end position="154"/>
    </location>
</feature>
<organism evidence="2 3">
    <name type="scientific">Photobacterium angustum</name>
    <dbReference type="NCBI Taxonomy" id="661"/>
    <lineage>
        <taxon>Bacteria</taxon>
        <taxon>Pseudomonadati</taxon>
        <taxon>Pseudomonadota</taxon>
        <taxon>Gammaproteobacteria</taxon>
        <taxon>Vibrionales</taxon>
        <taxon>Vibrionaceae</taxon>
        <taxon>Photobacterium</taxon>
    </lineage>
</organism>
<keyword evidence="1" id="KW-0472">Membrane</keyword>
<comment type="caution">
    <text evidence="2">The sequence shown here is derived from an EMBL/GenBank/DDBJ whole genome shotgun (WGS) entry which is preliminary data.</text>
</comment>
<dbReference type="OrthoDB" id="5828389at2"/>
<evidence type="ECO:0000256" key="1">
    <source>
        <dbReference type="SAM" id="Phobius"/>
    </source>
</evidence>
<gene>
    <name evidence="2" type="ORF">BTO08_21100</name>
</gene>
<keyword evidence="1" id="KW-1133">Transmembrane helix</keyword>
<sequence>MILETLHQSVQTVFSNKRRLVKALLIPFIVTYLLRSLKVSMAGSEIYEELIVFVLNIAIFLVSSIICLRTQQILDSHGTDDTRFSTWKGISFDAQQRHYTAYLFLLFGLLNAIWAVFQIDYDWVNNGVLYCILLLLGCAGWVIFSRLSFVLPAIAAGKKASFKDALELTKHKRLYAFVIAGLLPVAFYMLFIGLPIFLLFANPNFAMSLKFIYVFIWGVIVIAIPFIIAAVEATAYRALMDNSEATEISSVE</sequence>
<dbReference type="AlphaFoldDB" id="A0A2S7VKS9"/>
<protein>
    <submittedName>
        <fullName evidence="2">Uncharacterized protein</fullName>
    </submittedName>
</protein>
<proteinExistence type="predicted"/>
<name>A0A2S7VKS9_PHOAN</name>
<feature type="transmembrane region" description="Helical" evidence="1">
    <location>
        <begin position="20"/>
        <end position="38"/>
    </location>
</feature>
<feature type="transmembrane region" description="Helical" evidence="1">
    <location>
        <begin position="50"/>
        <end position="68"/>
    </location>
</feature>
<dbReference type="EMBL" id="MSCJ01000003">
    <property type="protein sequence ID" value="PQJ62719.1"/>
    <property type="molecule type" value="Genomic_DNA"/>
</dbReference>
<feature type="transmembrane region" description="Helical" evidence="1">
    <location>
        <begin position="101"/>
        <end position="121"/>
    </location>
</feature>
<evidence type="ECO:0000313" key="2">
    <source>
        <dbReference type="EMBL" id="PQJ62719.1"/>
    </source>
</evidence>
<feature type="transmembrane region" description="Helical" evidence="1">
    <location>
        <begin position="174"/>
        <end position="199"/>
    </location>
</feature>
<feature type="transmembrane region" description="Helical" evidence="1">
    <location>
        <begin position="211"/>
        <end position="231"/>
    </location>
</feature>
<dbReference type="Proteomes" id="UP000238730">
    <property type="component" value="Unassembled WGS sequence"/>
</dbReference>
<keyword evidence="1" id="KW-0812">Transmembrane</keyword>
<reference evidence="2 3" key="1">
    <citation type="submission" date="2016-12" db="EMBL/GenBank/DDBJ databases">
        <title>Diversity of luminous bacteria.</title>
        <authorList>
            <person name="Yoshizawa S."/>
            <person name="Kogure K."/>
        </authorList>
    </citation>
    <scope>NUCLEOTIDE SEQUENCE [LARGE SCALE GENOMIC DNA]</scope>
    <source>
        <strain evidence="2 3">LC1-200</strain>
    </source>
</reference>
<dbReference type="RefSeq" id="WP_105062499.1">
    <property type="nucleotide sequence ID" value="NZ_MSCJ01000003.1"/>
</dbReference>